<organism evidence="9 10">
    <name type="scientific">Acidilutibacter cellobiosedens</name>
    <dbReference type="NCBI Taxonomy" id="2507161"/>
    <lineage>
        <taxon>Bacteria</taxon>
        <taxon>Bacillati</taxon>
        <taxon>Bacillota</taxon>
        <taxon>Tissierellia</taxon>
        <taxon>Tissierellales</taxon>
        <taxon>Acidilutibacteraceae</taxon>
        <taxon>Acidilutibacter</taxon>
    </lineage>
</organism>
<keyword evidence="2" id="KW-0677">Repeat</keyword>
<evidence type="ECO:0000256" key="1">
    <source>
        <dbReference type="ARBA" id="ARBA00022679"/>
    </source>
</evidence>
<dbReference type="InterPro" id="IPR050661">
    <property type="entry name" value="BglG_antiterminators"/>
</dbReference>
<dbReference type="SUPFAM" id="SSF55804">
    <property type="entry name" value="Phoshotransferase/anion transport protein"/>
    <property type="match status" value="1"/>
</dbReference>
<dbReference type="SUPFAM" id="SSF52794">
    <property type="entry name" value="PTS system IIB component-like"/>
    <property type="match status" value="1"/>
</dbReference>
<name>A0A410QGY0_9FIRM</name>
<dbReference type="EMBL" id="CP035282">
    <property type="protein sequence ID" value="QAT63231.1"/>
    <property type="molecule type" value="Genomic_DNA"/>
</dbReference>
<keyword evidence="5" id="KW-0804">Transcription</keyword>
<dbReference type="Proteomes" id="UP000287969">
    <property type="component" value="Chromosome"/>
</dbReference>
<dbReference type="InterPro" id="IPR036388">
    <property type="entry name" value="WH-like_DNA-bd_sf"/>
</dbReference>
<evidence type="ECO:0000256" key="4">
    <source>
        <dbReference type="ARBA" id="ARBA00023159"/>
    </source>
</evidence>
<keyword evidence="10" id="KW-1185">Reference proteome</keyword>
<dbReference type="GO" id="GO:0006355">
    <property type="term" value="P:regulation of DNA-templated transcription"/>
    <property type="evidence" value="ECO:0007669"/>
    <property type="project" value="InterPro"/>
</dbReference>
<dbReference type="Gene3D" id="3.40.930.10">
    <property type="entry name" value="Mannitol-specific EII, Chain A"/>
    <property type="match status" value="1"/>
</dbReference>
<sequence>MNVLTARQKFILNRLIDNESASIEELSLQMNVSSRTTRREISAINSCLKQYKLRISEVGGRLNLNGDRKSIDKIHEQFSGIPYLWMLTPEQRQTFMTAQLLLSNEPLKSAYFSYQFNVVEGTISLYLDKVEKWLKVRDLNLIRKRGRGLVIEGTEWNKRNAFVELLYSYESMNDLLNFLYKESNKYSVSAFFRLSFGDEIINLSRKLLKKLEKCNFLNIGDEAYFGAFIHILLSVKRTQSGSSIKLPNYLVSDILSSKEFSFIKDIDRIFKENGVALSDSELAYISIHLNGGKYIYKDDRKFEAIGIDMEDAVREVVYEASKKLNIKINLDHQLMVGLIQHFSPAFYRLTMGLQLRNPIIDQIKEYYIGLFEAVDYACKIVFSKYNLSIPYSEVGYITMHIGAAIERQNLLNRELRVLIICSNGISTANILHSKLKRIFPEFEIIDICSLKDMNKKIEDGYDLLLSTIKVNNNSDKNIITVSPFLPDKDIEKIRDKIILNKSRWPGPDIIRNTNMKGMEGSEKDFEIADNMLKNFQLKNLDVENLQSVIKKVVNDIYELNKIDDKEKVEYLINEREEQGNVVIPGSHVALIHIRAEEIEIPFVGAYRLQNPIEMKSIGFSFEDVDTFFVMFARKNESNYILELLGKISISLVEGKRFIRLLRLGNIKDIRTELVHILNREEY</sequence>
<dbReference type="Pfam" id="PF05043">
    <property type="entry name" value="Mga"/>
    <property type="match status" value="1"/>
</dbReference>
<dbReference type="KEGG" id="spoa:EQM13_17510"/>
<evidence type="ECO:0000256" key="2">
    <source>
        <dbReference type="ARBA" id="ARBA00022737"/>
    </source>
</evidence>
<dbReference type="Gene3D" id="1.10.1790.10">
    <property type="entry name" value="PRD domain"/>
    <property type="match status" value="2"/>
</dbReference>
<dbReference type="InterPro" id="IPR036634">
    <property type="entry name" value="PRD_sf"/>
</dbReference>
<feature type="domain" description="PRD" evidence="8">
    <location>
        <begin position="195"/>
        <end position="299"/>
    </location>
</feature>
<dbReference type="InterPro" id="IPR007737">
    <property type="entry name" value="Mga_HTH"/>
</dbReference>
<dbReference type="PROSITE" id="PS51372">
    <property type="entry name" value="PRD_2"/>
    <property type="match status" value="2"/>
</dbReference>
<evidence type="ECO:0000256" key="5">
    <source>
        <dbReference type="ARBA" id="ARBA00023163"/>
    </source>
</evidence>
<accession>A0A410QGY0</accession>
<evidence type="ECO:0000313" key="9">
    <source>
        <dbReference type="EMBL" id="QAT63231.1"/>
    </source>
</evidence>
<dbReference type="InterPro" id="IPR036095">
    <property type="entry name" value="PTS_EIIB-like_sf"/>
</dbReference>
<dbReference type="PANTHER" id="PTHR30185">
    <property type="entry name" value="CRYPTIC BETA-GLUCOSIDE BGL OPERON ANTITERMINATOR"/>
    <property type="match status" value="1"/>
</dbReference>
<dbReference type="InterPro" id="IPR002178">
    <property type="entry name" value="PTS_EIIA_type-2_dom"/>
</dbReference>
<dbReference type="Pfam" id="PF00359">
    <property type="entry name" value="PTS_EIIA_2"/>
    <property type="match status" value="1"/>
</dbReference>
<evidence type="ECO:0000313" key="10">
    <source>
        <dbReference type="Proteomes" id="UP000287969"/>
    </source>
</evidence>
<dbReference type="InterPro" id="IPR016152">
    <property type="entry name" value="PTrfase/Anion_transptr"/>
</dbReference>
<evidence type="ECO:0000256" key="3">
    <source>
        <dbReference type="ARBA" id="ARBA00023015"/>
    </source>
</evidence>
<dbReference type="GO" id="GO:0009401">
    <property type="term" value="P:phosphoenolpyruvate-dependent sugar phosphotransferase system"/>
    <property type="evidence" value="ECO:0007669"/>
    <property type="project" value="InterPro"/>
</dbReference>
<evidence type="ECO:0000259" key="6">
    <source>
        <dbReference type="PROSITE" id="PS51094"/>
    </source>
</evidence>
<dbReference type="Gene3D" id="3.40.50.2300">
    <property type="match status" value="1"/>
</dbReference>
<protein>
    <submittedName>
        <fullName evidence="9">PRD domain-containing protein</fullName>
    </submittedName>
</protein>
<dbReference type="GO" id="GO:0008982">
    <property type="term" value="F:protein-N(PI)-phosphohistidine-sugar phosphotransferase activity"/>
    <property type="evidence" value="ECO:0007669"/>
    <property type="project" value="InterPro"/>
</dbReference>
<evidence type="ECO:0000259" key="8">
    <source>
        <dbReference type="PROSITE" id="PS51372"/>
    </source>
</evidence>
<evidence type="ECO:0000259" key="7">
    <source>
        <dbReference type="PROSITE" id="PS51099"/>
    </source>
</evidence>
<dbReference type="InterPro" id="IPR013011">
    <property type="entry name" value="PTS_EIIB_2"/>
</dbReference>
<dbReference type="PROSITE" id="PS51094">
    <property type="entry name" value="PTS_EIIA_TYPE_2"/>
    <property type="match status" value="1"/>
</dbReference>
<feature type="domain" description="PRD" evidence="8">
    <location>
        <begin position="304"/>
        <end position="411"/>
    </location>
</feature>
<keyword evidence="4" id="KW-0010">Activator</keyword>
<dbReference type="InterPro" id="IPR011608">
    <property type="entry name" value="PRD"/>
</dbReference>
<keyword evidence="3" id="KW-0805">Transcription regulation</keyword>
<dbReference type="CDD" id="cd05568">
    <property type="entry name" value="PTS_IIB_bgl_like"/>
    <property type="match status" value="1"/>
</dbReference>
<keyword evidence="1" id="KW-0808">Transferase</keyword>
<reference evidence="10" key="1">
    <citation type="submission" date="2019-01" db="EMBL/GenBank/DDBJ databases">
        <title>Draft genomes of a novel of Sporanaerobacter strains.</title>
        <authorList>
            <person name="Ma S."/>
        </authorList>
    </citation>
    <scope>NUCLEOTIDE SEQUENCE [LARGE SCALE GENOMIC DNA]</scope>
    <source>
        <strain evidence="10">NJN-17</strain>
    </source>
</reference>
<dbReference type="SUPFAM" id="SSF63520">
    <property type="entry name" value="PTS-regulatory domain, PRD"/>
    <property type="match status" value="2"/>
</dbReference>
<dbReference type="RefSeq" id="WP_128753377.1">
    <property type="nucleotide sequence ID" value="NZ_CP035282.1"/>
</dbReference>
<dbReference type="Pfam" id="PF02302">
    <property type="entry name" value="PTS_IIB"/>
    <property type="match status" value="1"/>
</dbReference>
<feature type="domain" description="PTS EIIA type-2" evidence="6">
    <location>
        <begin position="529"/>
        <end position="680"/>
    </location>
</feature>
<dbReference type="Pfam" id="PF00874">
    <property type="entry name" value="PRD"/>
    <property type="match status" value="2"/>
</dbReference>
<dbReference type="InterPro" id="IPR003501">
    <property type="entry name" value="PTS_EIIB_2/3"/>
</dbReference>
<feature type="domain" description="PTS EIIB type-2" evidence="7">
    <location>
        <begin position="415"/>
        <end position="505"/>
    </location>
</feature>
<dbReference type="OrthoDB" id="3175596at2"/>
<dbReference type="PROSITE" id="PS51099">
    <property type="entry name" value="PTS_EIIB_TYPE_2"/>
    <property type="match status" value="1"/>
</dbReference>
<gene>
    <name evidence="9" type="ORF">EQM13_17510</name>
</gene>
<dbReference type="PANTHER" id="PTHR30185:SF18">
    <property type="entry name" value="TRANSCRIPTIONAL REGULATOR MTLR"/>
    <property type="match status" value="1"/>
</dbReference>
<dbReference type="AlphaFoldDB" id="A0A410QGY0"/>
<dbReference type="Gene3D" id="1.10.10.10">
    <property type="entry name" value="Winged helix-like DNA-binding domain superfamily/Winged helix DNA-binding domain"/>
    <property type="match status" value="1"/>
</dbReference>
<proteinExistence type="predicted"/>